<keyword evidence="4" id="KW-1185">Reference proteome</keyword>
<proteinExistence type="predicted"/>
<evidence type="ECO:0000313" key="3">
    <source>
        <dbReference type="EMBL" id="VEU83353.1"/>
    </source>
</evidence>
<evidence type="ECO:0000313" key="2">
    <source>
        <dbReference type="EMBL" id="VEU83150.1"/>
    </source>
</evidence>
<reference evidence="3 4" key="1">
    <citation type="submission" date="2019-01" db="EMBL/GenBank/DDBJ databases">
        <authorList>
            <consortium name="Pathogen Informatics"/>
        </authorList>
    </citation>
    <scope>NUCLEOTIDE SEQUENCE [LARGE SCALE GENOMIC DNA]</scope>
    <source>
        <strain evidence="3 4">NCTC10172</strain>
        <plasmid evidence="4">2</plasmid>
    </source>
</reference>
<dbReference type="EMBL" id="LR215051">
    <property type="protein sequence ID" value="VEU83353.1"/>
    <property type="molecule type" value="Genomic_DNA"/>
</dbReference>
<dbReference type="Proteomes" id="UP000290909">
    <property type="component" value="Chromosome"/>
</dbReference>
<sequence>MKRNLSLRIRQTQLLKFKPKPTNVFPIQSYDDYVYHQFLNTKDIEYFSNEKNFIHILENFSLNLTIYNKKNAIDFFMEYYYGSILPIEPGIMNCVLFYTLMSKNGHFTNKTYLSKVIENWYSIGIDTTVKAYFHMMYEISYKKNKSLHLNSLRYFRSKYNYSSMDVANFLNVPESVYLQMERNTLPLNSTQIINLCNLFKCSADDLLFYSKIFEKITVNWDV</sequence>
<keyword evidence="3" id="KW-0614">Plasmid</keyword>
<organism evidence="3 4">
    <name type="scientific">Acholeplasma hippikon</name>
    <dbReference type="NCBI Taxonomy" id="264636"/>
    <lineage>
        <taxon>Bacteria</taxon>
        <taxon>Bacillati</taxon>
        <taxon>Mycoplasmatota</taxon>
        <taxon>Mollicutes</taxon>
        <taxon>Acholeplasmatales</taxon>
        <taxon>Acholeplasmataceae</taxon>
        <taxon>Acholeplasma</taxon>
    </lineage>
</organism>
<feature type="domain" description="HTH cro/C1-type" evidence="1">
    <location>
        <begin position="152"/>
        <end position="206"/>
    </location>
</feature>
<geneLocation type="plasmid" evidence="3">
    <name>2</name>
</geneLocation>
<dbReference type="AlphaFoldDB" id="A0A449BLQ1"/>
<dbReference type="SUPFAM" id="SSF47413">
    <property type="entry name" value="lambda repressor-like DNA-binding domains"/>
    <property type="match status" value="1"/>
</dbReference>
<dbReference type="Proteomes" id="UP000290909">
    <property type="component" value="Plasmid 2"/>
</dbReference>
<gene>
    <name evidence="2" type="ORF">NCTC10172_01202</name>
    <name evidence="3" type="ORF">NCTC10172_01425</name>
</gene>
<name>A0A449BLQ1_9MOLU</name>
<dbReference type="InterPro" id="IPR001387">
    <property type="entry name" value="Cro/C1-type_HTH"/>
</dbReference>
<dbReference type="PROSITE" id="PS50943">
    <property type="entry name" value="HTH_CROC1"/>
    <property type="match status" value="1"/>
</dbReference>
<dbReference type="GO" id="GO:0003677">
    <property type="term" value="F:DNA binding"/>
    <property type="evidence" value="ECO:0007669"/>
    <property type="project" value="InterPro"/>
</dbReference>
<dbReference type="KEGG" id="ahk:NCTC10172_01425"/>
<dbReference type="EMBL" id="LR215050">
    <property type="protein sequence ID" value="VEU83150.1"/>
    <property type="molecule type" value="Genomic_DNA"/>
</dbReference>
<dbReference type="InterPro" id="IPR010982">
    <property type="entry name" value="Lambda_DNA-bd_dom_sf"/>
</dbReference>
<evidence type="ECO:0000313" key="4">
    <source>
        <dbReference type="Proteomes" id="UP000290909"/>
    </source>
</evidence>
<dbReference type="KEGG" id="ahk:NCTC10172_01202"/>
<evidence type="ECO:0000259" key="1">
    <source>
        <dbReference type="PROSITE" id="PS50943"/>
    </source>
</evidence>
<accession>A0A449BLQ1</accession>
<protein>
    <submittedName>
        <fullName evidence="3">Replication initiation/membrane attachment protein</fullName>
    </submittedName>
</protein>
<dbReference type="Gene3D" id="1.10.260.40">
    <property type="entry name" value="lambda repressor-like DNA-binding domains"/>
    <property type="match status" value="1"/>
</dbReference>